<keyword evidence="5" id="KW-0902">Two-component regulatory system</keyword>
<feature type="domain" description="PDZ" evidence="8">
    <location>
        <begin position="38"/>
        <end position="86"/>
    </location>
</feature>
<feature type="transmembrane region" description="Helical" evidence="7">
    <location>
        <begin position="308"/>
        <end position="330"/>
    </location>
</feature>
<organism evidence="9 10">
    <name type="scientific">Natronospira elongata</name>
    <dbReference type="NCBI Taxonomy" id="3110268"/>
    <lineage>
        <taxon>Bacteria</taxon>
        <taxon>Pseudomonadati</taxon>
        <taxon>Pseudomonadota</taxon>
        <taxon>Gammaproteobacteria</taxon>
        <taxon>Natronospirales</taxon>
        <taxon>Natronospiraceae</taxon>
        <taxon>Natronospira</taxon>
    </lineage>
</organism>
<name>A0AAP6JJ02_9GAMM</name>
<dbReference type="AlphaFoldDB" id="A0AAP6JJ02"/>
<gene>
    <name evidence="9" type="ORF">VCB98_10395</name>
</gene>
<dbReference type="InterPro" id="IPR036890">
    <property type="entry name" value="HATPase_C_sf"/>
</dbReference>
<sequence>MFSGSVSYPFRGPFSIAPIPLLSLVTLGALLVVALTLVVSLGKPWLGAGFTAADQRDAGVMVDHVHSHGPLADVLEVGDSILAISGDGERWISLVGYDPDLEPHTQPSFQAYNQYLTFQGELARIIAGGEVHLRSQDGVHQLEPRSNRPVASLGLQFWLFHLFGLMALLISTSVWVFRRQGWAPFCLFLSGLGFFIATAAHAVWITRELGLPAGQFDLLLRVNHLGLAMLLGGIISLLAFYPRPLPRMRALAGILVLLLAYQVNENLQWFDLPWHTFYLPLLFFYLCAVFLAVNQWRMASGKPVARAAMKWIFLSVFISMGVGIVVYFLPTLMGQKPGFSQVFLSGFAVTLYVGFALGVVRYRLFDLDYWWFMAWLWFLGGLSVIVLDLALVAFLGMGYVEAAGIAVLLVAWGYLPLRHWIWQVLTGRSPNTLEHHLPALAEAIVRARSNEAAEFAWQEILASLFNPLRLERTGWPVPDTRIGANGAELLVPGVTEDDGICLYHADRGGRLFSSRDRKTVQSLLTVARRLHQARVAEADGARNERSRIIRDLHDDVGGRVLALIHSATTDRQAELARRALDALRETIHALDDKDLMSLEEMVADWREQAQERGDAAGVRLDWALAIDAAAEVMLTPRYRINLRRILDEALTNALRHARPSKVVLRLEAEPRLLRGEIVNNGLPEELRDSRTLRPGRGLHNMRTRARELDGDLFHDLRQVDGECQLRVVFEIPLPEPEPVQGGPRLGGGSPAGLN</sequence>
<dbReference type="GO" id="GO:0000160">
    <property type="term" value="P:phosphorelay signal transduction system"/>
    <property type="evidence" value="ECO:0007669"/>
    <property type="project" value="UniProtKB-KW"/>
</dbReference>
<dbReference type="RefSeq" id="WP_346052356.1">
    <property type="nucleotide sequence ID" value="NZ_JAYGII010000024.1"/>
</dbReference>
<evidence type="ECO:0000256" key="2">
    <source>
        <dbReference type="ARBA" id="ARBA00012438"/>
    </source>
</evidence>
<feature type="transmembrane region" description="Helical" evidence="7">
    <location>
        <begin position="276"/>
        <end position="296"/>
    </location>
</feature>
<evidence type="ECO:0000259" key="8">
    <source>
        <dbReference type="PROSITE" id="PS50106"/>
    </source>
</evidence>
<dbReference type="GO" id="GO:0004673">
    <property type="term" value="F:protein histidine kinase activity"/>
    <property type="evidence" value="ECO:0007669"/>
    <property type="project" value="UniProtKB-EC"/>
</dbReference>
<keyword evidence="10" id="KW-1185">Reference proteome</keyword>
<comment type="catalytic activity">
    <reaction evidence="1">
        <text>ATP + protein L-histidine = ADP + protein N-phospho-L-histidine.</text>
        <dbReference type="EC" id="2.7.13.3"/>
    </reaction>
</comment>
<feature type="transmembrane region" description="Helical" evidence="7">
    <location>
        <begin position="21"/>
        <end position="41"/>
    </location>
</feature>
<evidence type="ECO:0000256" key="4">
    <source>
        <dbReference type="ARBA" id="ARBA00022777"/>
    </source>
</evidence>
<feature type="transmembrane region" description="Helical" evidence="7">
    <location>
        <begin position="393"/>
        <end position="415"/>
    </location>
</feature>
<evidence type="ECO:0000313" key="9">
    <source>
        <dbReference type="EMBL" id="MEA5446229.1"/>
    </source>
</evidence>
<keyword evidence="3" id="KW-0808">Transferase</keyword>
<dbReference type="PANTHER" id="PTHR24421">
    <property type="entry name" value="NITRATE/NITRITE SENSOR PROTEIN NARX-RELATED"/>
    <property type="match status" value="1"/>
</dbReference>
<evidence type="ECO:0000256" key="7">
    <source>
        <dbReference type="SAM" id="Phobius"/>
    </source>
</evidence>
<keyword evidence="7" id="KW-0472">Membrane</keyword>
<feature type="transmembrane region" description="Helical" evidence="7">
    <location>
        <begin position="157"/>
        <end position="177"/>
    </location>
</feature>
<dbReference type="PANTHER" id="PTHR24421:SF10">
    <property type="entry name" value="NITRATE_NITRITE SENSOR PROTEIN NARQ"/>
    <property type="match status" value="1"/>
</dbReference>
<dbReference type="PROSITE" id="PS50106">
    <property type="entry name" value="PDZ"/>
    <property type="match status" value="1"/>
</dbReference>
<dbReference type="SUPFAM" id="SSF55874">
    <property type="entry name" value="ATPase domain of HSP90 chaperone/DNA topoisomerase II/histidine kinase"/>
    <property type="match status" value="1"/>
</dbReference>
<evidence type="ECO:0000256" key="3">
    <source>
        <dbReference type="ARBA" id="ARBA00022679"/>
    </source>
</evidence>
<proteinExistence type="predicted"/>
<comment type="caution">
    <text evidence="9">The sequence shown here is derived from an EMBL/GenBank/DDBJ whole genome shotgun (WGS) entry which is preliminary data.</text>
</comment>
<keyword evidence="7" id="KW-1133">Transmembrane helix</keyword>
<evidence type="ECO:0000256" key="6">
    <source>
        <dbReference type="SAM" id="MobiDB-lite"/>
    </source>
</evidence>
<dbReference type="EC" id="2.7.13.3" evidence="2"/>
<reference evidence="9 10" key="1">
    <citation type="submission" date="2023-12" db="EMBL/GenBank/DDBJ databases">
        <title>Whole-genome sequencing of halo(alkali)philic microorganisms from hypersaline lakes.</title>
        <authorList>
            <person name="Sorokin D.Y."/>
            <person name="Merkel A.Y."/>
            <person name="Messina E."/>
            <person name="Yakimov M."/>
        </authorList>
    </citation>
    <scope>NUCLEOTIDE SEQUENCE [LARGE SCALE GENOMIC DNA]</scope>
    <source>
        <strain evidence="9 10">AB-CW1</strain>
    </source>
</reference>
<dbReference type="CDD" id="cd16917">
    <property type="entry name" value="HATPase_UhpB-NarQ-NarX-like"/>
    <property type="match status" value="1"/>
</dbReference>
<feature type="transmembrane region" description="Helical" evidence="7">
    <location>
        <begin position="248"/>
        <end position="264"/>
    </location>
</feature>
<feature type="transmembrane region" description="Helical" evidence="7">
    <location>
        <begin position="184"/>
        <end position="204"/>
    </location>
</feature>
<keyword evidence="7" id="KW-0812">Transmembrane</keyword>
<feature type="compositionally biased region" description="Gly residues" evidence="6">
    <location>
        <begin position="743"/>
        <end position="754"/>
    </location>
</feature>
<protein>
    <recommendedName>
        <fullName evidence="2">histidine kinase</fullName>
        <ecNumber evidence="2">2.7.13.3</ecNumber>
    </recommendedName>
</protein>
<evidence type="ECO:0000313" key="10">
    <source>
        <dbReference type="Proteomes" id="UP001302316"/>
    </source>
</evidence>
<feature type="transmembrane region" description="Helical" evidence="7">
    <location>
        <begin position="224"/>
        <end position="241"/>
    </location>
</feature>
<feature type="transmembrane region" description="Helical" evidence="7">
    <location>
        <begin position="369"/>
        <end position="387"/>
    </location>
</feature>
<feature type="transmembrane region" description="Helical" evidence="7">
    <location>
        <begin position="342"/>
        <end position="362"/>
    </location>
</feature>
<accession>A0AAP6JJ02</accession>
<dbReference type="Proteomes" id="UP001302316">
    <property type="component" value="Unassembled WGS sequence"/>
</dbReference>
<keyword evidence="4" id="KW-0418">Kinase</keyword>
<dbReference type="InterPro" id="IPR001478">
    <property type="entry name" value="PDZ"/>
</dbReference>
<feature type="region of interest" description="Disordered" evidence="6">
    <location>
        <begin position="734"/>
        <end position="754"/>
    </location>
</feature>
<dbReference type="InterPro" id="IPR050482">
    <property type="entry name" value="Sensor_HK_TwoCompSys"/>
</dbReference>
<evidence type="ECO:0000256" key="5">
    <source>
        <dbReference type="ARBA" id="ARBA00023012"/>
    </source>
</evidence>
<dbReference type="EMBL" id="JAYGII010000024">
    <property type="protein sequence ID" value="MEA5446229.1"/>
    <property type="molecule type" value="Genomic_DNA"/>
</dbReference>
<evidence type="ECO:0000256" key="1">
    <source>
        <dbReference type="ARBA" id="ARBA00000085"/>
    </source>
</evidence>
<dbReference type="Gene3D" id="3.30.565.10">
    <property type="entry name" value="Histidine kinase-like ATPase, C-terminal domain"/>
    <property type="match status" value="1"/>
</dbReference>